<dbReference type="InterPro" id="IPR035019">
    <property type="entry name" value="Spt6_SH2_N"/>
</dbReference>
<dbReference type="InterPro" id="IPR000980">
    <property type="entry name" value="SH2"/>
</dbReference>
<dbReference type="InterPro" id="IPR023319">
    <property type="entry name" value="Tex-like_HTH_dom_sf"/>
</dbReference>
<feature type="compositionally biased region" description="Acidic residues" evidence="11">
    <location>
        <begin position="129"/>
        <end position="153"/>
    </location>
</feature>
<proteinExistence type="inferred from homology"/>
<comment type="function">
    <text evidence="9">Histone H3-H4 chaperone that plays a role in maintenance of chromatin structure during RNA polymerase II transcription elongation thereby repressing transcription initiation from cryptic promoters. Mediates the reassembly of nucleosomes onto the promoters of at least a selected set of genes during repression; the nucleosome reassembly is essential for transcriptional repression. Essential for viability.</text>
</comment>
<comment type="similarity">
    <text evidence="3 10">Belongs to the SPT6 family.</text>
</comment>
<evidence type="ECO:0000256" key="3">
    <source>
        <dbReference type="ARBA" id="ARBA00009253"/>
    </source>
</evidence>
<dbReference type="PANTHER" id="PTHR10145">
    <property type="entry name" value="TRANSCRIPTION ELONGATION FACTOR SPT6"/>
    <property type="match status" value="1"/>
</dbReference>
<dbReference type="InterPro" id="IPR017072">
    <property type="entry name" value="TF_Spt6"/>
</dbReference>
<dbReference type="Proteomes" id="UP000053593">
    <property type="component" value="Unassembled WGS sequence"/>
</dbReference>
<dbReference type="Gene3D" id="1.10.10.2740">
    <property type="entry name" value="Spt6, Death-like domain"/>
    <property type="match status" value="1"/>
</dbReference>
<accession>A0A0D0C5G0</accession>
<evidence type="ECO:0000256" key="5">
    <source>
        <dbReference type="ARBA" id="ARBA00022454"/>
    </source>
</evidence>
<feature type="compositionally biased region" description="Basic and acidic residues" evidence="11">
    <location>
        <begin position="159"/>
        <end position="177"/>
    </location>
</feature>
<keyword evidence="14" id="KW-1185">Reference proteome</keyword>
<name>A0A0D0C5G0_9AGAR</name>
<dbReference type="InterPro" id="IPR042066">
    <property type="entry name" value="Spt6_death-like"/>
</dbReference>
<dbReference type="Gene3D" id="1.10.3500.10">
    <property type="entry name" value="Tex N-terminal region-like"/>
    <property type="match status" value="1"/>
</dbReference>
<dbReference type="Pfam" id="PF17674">
    <property type="entry name" value="HHH_9"/>
    <property type="match status" value="1"/>
</dbReference>
<evidence type="ECO:0000256" key="7">
    <source>
        <dbReference type="ARBA" id="ARBA00023163"/>
    </source>
</evidence>
<feature type="compositionally biased region" description="Acidic residues" evidence="11">
    <location>
        <begin position="1"/>
        <end position="15"/>
    </location>
</feature>
<dbReference type="SUPFAM" id="SSF158832">
    <property type="entry name" value="Tex N-terminal region-like"/>
    <property type="match status" value="1"/>
</dbReference>
<dbReference type="Pfam" id="PF14633">
    <property type="entry name" value="SH2_2"/>
    <property type="match status" value="1"/>
</dbReference>
<dbReference type="CDD" id="cd09928">
    <property type="entry name" value="SH2_Cterm_SPT6_like"/>
    <property type="match status" value="1"/>
</dbReference>
<dbReference type="InterPro" id="IPR036860">
    <property type="entry name" value="SH2_dom_sf"/>
</dbReference>
<dbReference type="Gene3D" id="3.30.505.10">
    <property type="entry name" value="SH2 domain"/>
    <property type="match status" value="2"/>
</dbReference>
<dbReference type="GO" id="GO:0031491">
    <property type="term" value="F:nucleosome binding"/>
    <property type="evidence" value="ECO:0007669"/>
    <property type="project" value="TreeGrafter"/>
</dbReference>
<dbReference type="Pfam" id="PF14641">
    <property type="entry name" value="HTH_44"/>
    <property type="match status" value="1"/>
</dbReference>
<dbReference type="CDD" id="cd09918">
    <property type="entry name" value="SH2_Nterm_SPT6_like"/>
    <property type="match status" value="1"/>
</dbReference>
<dbReference type="GO" id="GO:0003677">
    <property type="term" value="F:DNA binding"/>
    <property type="evidence" value="ECO:0007669"/>
    <property type="project" value="InterPro"/>
</dbReference>
<dbReference type="InterPro" id="IPR035018">
    <property type="entry name" value="Spt6_SH2_C"/>
</dbReference>
<dbReference type="PROSITE" id="PS50126">
    <property type="entry name" value="S1"/>
    <property type="match status" value="1"/>
</dbReference>
<sequence>MPGDSSEEEEEDEDEERRIREGFIVDEDEDEEEDDEEERKRRKRRKKHHRRRREEEQDLEEDDLDLLEENTGGAFKKSRLKRLVRRGRSESPPTASSSKRRAVVESSDEDLDDEALPKVQDIQQIWDDQRDEEDDDADGDIDDFIEYDDEEEGGMPMDEQAREARRKERRKQQQELRRKSRAAHPELAGIDAIAWAEIHDVFGDGHEYDWALVADEEMQYEEAAAPDMTIQNVFEPSEIRDHLLTEDDNLIRARDTPERMQLTGSSLSDSSSLSLHQSLTVEDVNKDGARWVTLRLIPDKSQKQKEFFTPNGKYQHLQGELVMAVTFVLRALFVEELEVPYIWTHRRDYISHFDINDTRSPRIELLSLSELWRIYALGQRYRSLVERRNALTASYERLGVADTYYTEEIFPAIDSVELVADTTEWLLMKYKDKKQNDTSFRFHDDEDVDAEKKHKMPSRVSAYELAKKSVVSRLADGFGIASHEVVLNFINETRLNYVDNQTLDPLIYAEQFADPDPAKALPAEELLRRARMIIATELGKDPLLRDHVRQLFKKHAEVSVVPTERGVAKIDDQNTYYRFKYLSNKPIEQLLESSLFLYILKAEQEHLVTIEITLPPEIRSTFERRLIDAFSSDLLRESTKAWNEERARIVQEVLEQHLIPAGIKWTREFLRDEEEDFIANRCGDELRKRIDIAPYSTSHMKVGDTPSALAVSWGKGDPQKDAISVVFMDDGGRMREWIKIDNLVDTETRDEFVDIIRRRKPDVIIIGGLTMATAKLSQRVKEIVTGRSPATEPMAAPPEPVFDIPVIYVPDELARIYCHSARANQEFSAYPLIAKYCIGLARYAQNPLNEYAAAGSDITALSFHADDQHLVPKEKLLLSLEQALVDIVNKVGVDINRTIPDRYYQHLLPFVCGLGPRKARELVNKIDGLGGTLVNRNQFIKNGILTTKLFMNAAGFLRIAQEQDDLKTKHRVDDELAPDPLDDTRIHPEDYDLARKMATDALELDEEDIHDEHPSHVVGLIMQDTESERKLSELNLDEFAVSLFSANQEMKRHTLNVIRAELSHPFAEQRPLFPPISGWHVLTMLSGETPLTLSVGLIISVQVFRVKPNGVSVRLDSGLEGTIDQEYLFDDPNEAATEKHKLKGKTVQGVIIDVKIDHENDMYQVELSSRPMDVAPGDGEFRRKKIDEEYWNKARHEKDLDVMVRRKRADVTKTRRLIKHPNFHNFNTAQAEAYLDGQQRGDVVIRPSSKGVDHLAVTWKVDDKLYQHIDIIEKNYDAANAGQNTESEFIVDETHTYSDLDEMIVNHVQAMSRRVEELMNHDRFKPGSEDELHIFLKNQLLANPAKSMYGFTLNRKRPGHFNLCFLANKDSTVQTWPVRVAPEAYYLFEASAVGVPELCDAFKVRHLHESQNYANGSKTPYGAGGRTPARPGGYATPGRASVRPTHGRTPNPYGGATPAPNYGPAPTNFGAPPAQPPYAGYQTPRAGYPAQPPARTAVMNNASRYR</sequence>
<dbReference type="Gene3D" id="1.10.150.850">
    <property type="entry name" value="Spt6, helix-hairpin-helix domain"/>
    <property type="match status" value="1"/>
</dbReference>
<dbReference type="GO" id="GO:0140673">
    <property type="term" value="P:transcription elongation-coupled chromatin remodeling"/>
    <property type="evidence" value="ECO:0007669"/>
    <property type="project" value="InterPro"/>
</dbReference>
<evidence type="ECO:0000256" key="4">
    <source>
        <dbReference type="ARBA" id="ARBA00020248"/>
    </source>
</evidence>
<feature type="compositionally biased region" description="Basic residues" evidence="11">
    <location>
        <begin position="76"/>
        <end position="86"/>
    </location>
</feature>
<dbReference type="EMBL" id="KN834789">
    <property type="protein sequence ID" value="KIK57744.1"/>
    <property type="molecule type" value="Genomic_DNA"/>
</dbReference>
<feature type="domain" description="S1 motif" evidence="12">
    <location>
        <begin position="1096"/>
        <end position="1170"/>
    </location>
</feature>
<evidence type="ECO:0000313" key="13">
    <source>
        <dbReference type="EMBL" id="KIK57744.1"/>
    </source>
</evidence>
<evidence type="ECO:0000256" key="9">
    <source>
        <dbReference type="ARBA" id="ARBA00093389"/>
    </source>
</evidence>
<dbReference type="InterPro" id="IPR035420">
    <property type="entry name" value="Spt6_SH2"/>
</dbReference>
<dbReference type="InterPro" id="IPR028083">
    <property type="entry name" value="Spt6_acidic_N_dom"/>
</dbReference>
<dbReference type="FunFam" id="3.30.505.10:FF:000056">
    <property type="entry name" value="Transcription elongation factor Spt6"/>
    <property type="match status" value="1"/>
</dbReference>
<dbReference type="SMART" id="SM00252">
    <property type="entry name" value="SH2"/>
    <property type="match status" value="1"/>
</dbReference>
<keyword evidence="8 10" id="KW-0539">Nucleus</keyword>
<dbReference type="SUPFAM" id="SSF50249">
    <property type="entry name" value="Nucleic acid-binding proteins"/>
    <property type="match status" value="1"/>
</dbReference>
<dbReference type="GO" id="GO:0008023">
    <property type="term" value="C:transcription elongation factor complex"/>
    <property type="evidence" value="ECO:0007669"/>
    <property type="project" value="TreeGrafter"/>
</dbReference>
<dbReference type="Pfam" id="PF21710">
    <property type="entry name" value="Spt6_S1"/>
    <property type="match status" value="1"/>
</dbReference>
<dbReference type="Pfam" id="PF22706">
    <property type="entry name" value="Tex_central_region"/>
    <property type="match status" value="1"/>
</dbReference>
<dbReference type="InterPro" id="IPR037027">
    <property type="entry name" value="YqgF/RNaseH-like_dom_sf"/>
</dbReference>
<dbReference type="Gene3D" id="1.10.10.650">
    <property type="entry name" value="RuvA domain 2-like"/>
    <property type="match status" value="1"/>
</dbReference>
<dbReference type="FunFam" id="1.10.10.2740:FF:000002">
    <property type="entry name" value="Transcription elongation factor Spt6"/>
    <property type="match status" value="1"/>
</dbReference>
<reference evidence="13 14" key="1">
    <citation type="submission" date="2014-04" db="EMBL/GenBank/DDBJ databases">
        <title>Evolutionary Origins and Diversification of the Mycorrhizal Mutualists.</title>
        <authorList>
            <consortium name="DOE Joint Genome Institute"/>
            <consortium name="Mycorrhizal Genomics Consortium"/>
            <person name="Kohler A."/>
            <person name="Kuo A."/>
            <person name="Nagy L.G."/>
            <person name="Floudas D."/>
            <person name="Copeland A."/>
            <person name="Barry K.W."/>
            <person name="Cichocki N."/>
            <person name="Veneault-Fourrey C."/>
            <person name="LaButti K."/>
            <person name="Lindquist E.A."/>
            <person name="Lipzen A."/>
            <person name="Lundell T."/>
            <person name="Morin E."/>
            <person name="Murat C."/>
            <person name="Riley R."/>
            <person name="Ohm R."/>
            <person name="Sun H."/>
            <person name="Tunlid A."/>
            <person name="Henrissat B."/>
            <person name="Grigoriev I.V."/>
            <person name="Hibbett D.S."/>
            <person name="Martin F."/>
        </authorList>
    </citation>
    <scope>NUCLEOTIDE SEQUENCE [LARGE SCALE GENOMIC DNA]</scope>
    <source>
        <strain evidence="13 14">FD-317 M1</strain>
    </source>
</reference>
<dbReference type="SUPFAM" id="SSF55550">
    <property type="entry name" value="SH2 domain"/>
    <property type="match status" value="1"/>
</dbReference>
<dbReference type="InterPro" id="IPR012337">
    <property type="entry name" value="RNaseH-like_sf"/>
</dbReference>
<evidence type="ECO:0000256" key="11">
    <source>
        <dbReference type="SAM" id="MobiDB-lite"/>
    </source>
</evidence>
<dbReference type="InterPro" id="IPR010994">
    <property type="entry name" value="RuvA_2-like"/>
</dbReference>
<keyword evidence="7 10" id="KW-0804">Transcription</keyword>
<feature type="compositionally biased region" description="Basic residues" evidence="11">
    <location>
        <begin position="40"/>
        <end position="52"/>
    </location>
</feature>
<dbReference type="InterPro" id="IPR012340">
    <property type="entry name" value="NA-bd_OB-fold"/>
</dbReference>
<dbReference type="InterPro" id="IPR041692">
    <property type="entry name" value="HHH_9"/>
</dbReference>
<feature type="region of interest" description="Disordered" evidence="11">
    <location>
        <begin position="1"/>
        <end position="183"/>
    </location>
</feature>
<dbReference type="InterPro" id="IPR028088">
    <property type="entry name" value="Spt6_HTH_DNA-bd_dom"/>
</dbReference>
<dbReference type="SUPFAM" id="SSF47781">
    <property type="entry name" value="RuvA domain 2-like"/>
    <property type="match status" value="2"/>
</dbReference>
<dbReference type="InterPro" id="IPR032706">
    <property type="entry name" value="Spt6_HHH"/>
</dbReference>
<dbReference type="InterPro" id="IPR003029">
    <property type="entry name" value="S1_domain"/>
</dbReference>
<dbReference type="OrthoDB" id="995477at2759"/>
<dbReference type="PIRSF" id="PIRSF036947">
    <property type="entry name" value="Spt6"/>
    <property type="match status" value="1"/>
</dbReference>
<gene>
    <name evidence="13" type="ORF">GYMLUDRAFT_45913</name>
</gene>
<organism evidence="13 14">
    <name type="scientific">Collybiopsis luxurians FD-317 M1</name>
    <dbReference type="NCBI Taxonomy" id="944289"/>
    <lineage>
        <taxon>Eukaryota</taxon>
        <taxon>Fungi</taxon>
        <taxon>Dikarya</taxon>
        <taxon>Basidiomycota</taxon>
        <taxon>Agaricomycotina</taxon>
        <taxon>Agaricomycetes</taxon>
        <taxon>Agaricomycetidae</taxon>
        <taxon>Agaricales</taxon>
        <taxon>Marasmiineae</taxon>
        <taxon>Omphalotaceae</taxon>
        <taxon>Collybiopsis</taxon>
        <taxon>Collybiopsis luxurians</taxon>
    </lineage>
</organism>
<dbReference type="Gene3D" id="3.30.420.140">
    <property type="entry name" value="YqgF/RNase H-like domain"/>
    <property type="match status" value="1"/>
</dbReference>
<dbReference type="GO" id="GO:0034728">
    <property type="term" value="P:nucleosome organization"/>
    <property type="evidence" value="ECO:0007669"/>
    <property type="project" value="TreeGrafter"/>
</dbReference>
<dbReference type="Pfam" id="PF14632">
    <property type="entry name" value="SPT6_acidic"/>
    <property type="match status" value="1"/>
</dbReference>
<dbReference type="InterPro" id="IPR028231">
    <property type="entry name" value="Spt6_YqgF"/>
</dbReference>
<feature type="compositionally biased region" description="Acidic residues" evidence="11">
    <location>
        <begin position="24"/>
        <end position="37"/>
    </location>
</feature>
<dbReference type="InterPro" id="IPR049540">
    <property type="entry name" value="Spt6-like_S1"/>
</dbReference>
<evidence type="ECO:0000256" key="6">
    <source>
        <dbReference type="ARBA" id="ARBA00022999"/>
    </source>
</evidence>
<dbReference type="HOGENOM" id="CLU_001680_0_1_1"/>
<comment type="subcellular location">
    <subcellularLocation>
        <location evidence="2">Chromosome</location>
    </subcellularLocation>
    <subcellularLocation>
        <location evidence="1 10">Nucleus</location>
    </subcellularLocation>
</comment>
<evidence type="ECO:0000313" key="14">
    <source>
        <dbReference type="Proteomes" id="UP000053593"/>
    </source>
</evidence>
<evidence type="ECO:0000256" key="8">
    <source>
        <dbReference type="ARBA" id="ARBA00023242"/>
    </source>
</evidence>
<feature type="region of interest" description="Disordered" evidence="11">
    <location>
        <begin position="1413"/>
        <end position="1506"/>
    </location>
</feature>
<protein>
    <recommendedName>
        <fullName evidence="4 10">Transcription elongation factor Spt6</fullName>
    </recommendedName>
</protein>
<dbReference type="GO" id="GO:0005694">
    <property type="term" value="C:chromosome"/>
    <property type="evidence" value="ECO:0007669"/>
    <property type="project" value="UniProtKB-SubCell"/>
</dbReference>
<dbReference type="PANTHER" id="PTHR10145:SF6">
    <property type="entry name" value="TRANSCRIPTION ELONGATION FACTOR SPT6"/>
    <property type="match status" value="1"/>
</dbReference>
<evidence type="ECO:0000259" key="12">
    <source>
        <dbReference type="PROSITE" id="PS50126"/>
    </source>
</evidence>
<evidence type="ECO:0000256" key="1">
    <source>
        <dbReference type="ARBA" id="ARBA00004123"/>
    </source>
</evidence>
<evidence type="ECO:0000256" key="10">
    <source>
        <dbReference type="PIRNR" id="PIRNR036947"/>
    </source>
</evidence>
<evidence type="ECO:0000256" key="2">
    <source>
        <dbReference type="ARBA" id="ARBA00004286"/>
    </source>
</evidence>
<dbReference type="InterPro" id="IPR055179">
    <property type="entry name" value="Tex-like_central_region"/>
</dbReference>
<dbReference type="Pfam" id="PF14635">
    <property type="entry name" value="HHH_7"/>
    <property type="match status" value="1"/>
</dbReference>
<feature type="compositionally biased region" description="Acidic residues" evidence="11">
    <location>
        <begin position="56"/>
        <end position="68"/>
    </location>
</feature>
<dbReference type="GO" id="GO:0042393">
    <property type="term" value="F:histone binding"/>
    <property type="evidence" value="ECO:0007669"/>
    <property type="project" value="TreeGrafter"/>
</dbReference>
<keyword evidence="6" id="KW-0727">SH2 domain</keyword>
<comment type="function">
    <text evidence="10">Plays a role in maintenance of chromatin structure during RNA polymerase II transcription elongation thereby repressing transcription initiation from cryptic promoters. Mediates the reassembly of nucleosomes onto the promoters of at least a selected set of genes during repression; the nucleosome reassembly is essential for transcriptional repression.</text>
</comment>
<dbReference type="Pfam" id="PF14639">
    <property type="entry name" value="YqgF"/>
    <property type="match status" value="1"/>
</dbReference>
<keyword evidence="5" id="KW-0158">Chromosome</keyword>
<dbReference type="SUPFAM" id="SSF53098">
    <property type="entry name" value="Ribonuclease H-like"/>
    <property type="match status" value="1"/>
</dbReference>
<dbReference type="InterPro" id="IPR023323">
    <property type="entry name" value="Tex-like_dom_sf"/>
</dbReference>